<organism evidence="2 3">
    <name type="scientific">Riccia fluitans</name>
    <dbReference type="NCBI Taxonomy" id="41844"/>
    <lineage>
        <taxon>Eukaryota</taxon>
        <taxon>Viridiplantae</taxon>
        <taxon>Streptophyta</taxon>
        <taxon>Embryophyta</taxon>
        <taxon>Marchantiophyta</taxon>
        <taxon>Marchantiopsida</taxon>
        <taxon>Marchantiidae</taxon>
        <taxon>Marchantiales</taxon>
        <taxon>Ricciaceae</taxon>
        <taxon>Riccia</taxon>
    </lineage>
</organism>
<dbReference type="Proteomes" id="UP001605036">
    <property type="component" value="Unassembled WGS sequence"/>
</dbReference>
<evidence type="ECO:0000256" key="1">
    <source>
        <dbReference type="SAM" id="Coils"/>
    </source>
</evidence>
<sequence>MGGKLRLNDSKPNHQPKPDTFHEAIAEFMRPSNQKIKPALPSFRRRGRRKEAVKKPEFEFSTDTFKDDVKDAGPRKFDGSLAEVINFKSPSVFCEVKLTEMLSKSPEPRGQPVTPGKYEYAPDAYRTSVCCQVPYFELVSGIESKNAAMAEEQERWKVMLADREADIAKIEANMMVAKLEGQIEQSRTDVFRARSNEQALEEEKNEYENLMAKHLLLITELQHCQTNLEVARKEAAEGVPKKEVAALRAKIKDLEQKLVKADILTQQIGTMTPRPHWALLRGGHHYTMSTAAQAAEICKLNDLLLENVTSLRLECATAQVALAEAKQVKRLVKSPPEIKREGPTSPKN</sequence>
<evidence type="ECO:0000313" key="2">
    <source>
        <dbReference type="EMBL" id="KAL2620657.1"/>
    </source>
</evidence>
<accession>A0ABD1Y4T8</accession>
<gene>
    <name evidence="2" type="ORF">R1flu_000862</name>
</gene>
<dbReference type="EMBL" id="JBHFFA010000006">
    <property type="protein sequence ID" value="KAL2620657.1"/>
    <property type="molecule type" value="Genomic_DNA"/>
</dbReference>
<name>A0ABD1Y4T8_9MARC</name>
<dbReference type="AlphaFoldDB" id="A0ABD1Y4T8"/>
<evidence type="ECO:0000313" key="3">
    <source>
        <dbReference type="Proteomes" id="UP001605036"/>
    </source>
</evidence>
<keyword evidence="3" id="KW-1185">Reference proteome</keyword>
<reference evidence="2 3" key="1">
    <citation type="submission" date="2024-09" db="EMBL/GenBank/DDBJ databases">
        <title>Chromosome-scale assembly of Riccia fluitans.</title>
        <authorList>
            <person name="Paukszto L."/>
            <person name="Sawicki J."/>
            <person name="Karawczyk K."/>
            <person name="Piernik-Szablinska J."/>
            <person name="Szczecinska M."/>
            <person name="Mazdziarz M."/>
        </authorList>
    </citation>
    <scope>NUCLEOTIDE SEQUENCE [LARGE SCALE GENOMIC DNA]</scope>
    <source>
        <strain evidence="2">Rf_01</strain>
        <tissue evidence="2">Aerial parts of the thallus</tissue>
    </source>
</reference>
<feature type="coiled-coil region" evidence="1">
    <location>
        <begin position="190"/>
        <end position="220"/>
    </location>
</feature>
<keyword evidence="1" id="KW-0175">Coiled coil</keyword>
<comment type="caution">
    <text evidence="2">The sequence shown here is derived from an EMBL/GenBank/DDBJ whole genome shotgun (WGS) entry which is preliminary data.</text>
</comment>
<protein>
    <submittedName>
        <fullName evidence="2">Uncharacterized protein</fullName>
    </submittedName>
</protein>
<proteinExistence type="predicted"/>